<evidence type="ECO:0000256" key="1">
    <source>
        <dbReference type="SAM" id="MobiDB-lite"/>
    </source>
</evidence>
<dbReference type="Pfam" id="PF20254">
    <property type="entry name" value="DMFA2_C"/>
    <property type="match status" value="1"/>
</dbReference>
<evidence type="ECO:0000313" key="4">
    <source>
        <dbReference type="Proteomes" id="UP000053411"/>
    </source>
</evidence>
<dbReference type="RefSeq" id="XP_016632228.1">
    <property type="nucleotide sequence ID" value="XM_016776686.1"/>
</dbReference>
<sequence length="572" mass="64424">MARPPSEPDYAWSRPGGLVEFSGAEPGSLDIWVYCDKFSYNQGGSVSLRTYSAAPAYDIEIFKDGCEPRSVFHKKGLPGHQHETPSDAYAVGCNWPEALSIRLDEETWTPGYYVVIIRARDRHQRVREREGFFIVKAENPSDADFVLIHTTCTVLAYNDWGGANHYRGLPDGYQNDTLTPLSSTQRPIARGMIRIPDNAPREGTGDFMPGLNWTPRYLSLEYSWYGRYSRHYADAGYAIYERPFILWAESAGYQIHHLTQTDLQDSAASPLDGYPCAVIVGHDEYWTWEQRDTIDQFVDQGGSFARFGGDFAKQVRLSSDLKTQYYYGTPDQDPESKTDPRRTTTSWEWPDIQRPAAQTVGLCGLTGVYARYGVATPRSSGGFLVYRPDHWALRGTQLFYGDTFGGNPVNIAAFEVDGCQYTFRQGLPYPTFEDGVPSTLEIIAMCPAVLGEQDRWNGSEPIGGPVRDKIELMQSLFKPEKDGSTNMPKYLKGLKYGSGMIASFTRQKGEVFCAGTAEWVVGLKKRDPYTEIITKNVLNKFIGKPVRRLGCRLWHHTYQLNILAKSLHVGVR</sequence>
<evidence type="ECO:0000259" key="2">
    <source>
        <dbReference type="Pfam" id="PF20254"/>
    </source>
</evidence>
<name>A0A0D2H8C4_9EURO</name>
<dbReference type="Proteomes" id="UP000053411">
    <property type="component" value="Unassembled WGS sequence"/>
</dbReference>
<dbReference type="AlphaFoldDB" id="A0A0D2H8C4"/>
<accession>A0A0D2H8C4</accession>
<feature type="region of interest" description="Disordered" evidence="1">
    <location>
        <begin position="326"/>
        <end position="346"/>
    </location>
</feature>
<dbReference type="EMBL" id="KN848072">
    <property type="protein sequence ID" value="KIX98105.1"/>
    <property type="molecule type" value="Genomic_DNA"/>
</dbReference>
<dbReference type="OrthoDB" id="199238at2759"/>
<keyword evidence="4" id="KW-1185">Reference proteome</keyword>
<evidence type="ECO:0000313" key="3">
    <source>
        <dbReference type="EMBL" id="KIX98105.1"/>
    </source>
</evidence>
<dbReference type="GeneID" id="27711931"/>
<dbReference type="InterPro" id="IPR046540">
    <property type="entry name" value="DMFA2_C"/>
</dbReference>
<proteinExistence type="predicted"/>
<gene>
    <name evidence="3" type="ORF">Z520_06185</name>
</gene>
<dbReference type="VEuPathDB" id="FungiDB:Z520_06185"/>
<organism evidence="3 4">
    <name type="scientific">Fonsecaea multimorphosa CBS 102226</name>
    <dbReference type="NCBI Taxonomy" id="1442371"/>
    <lineage>
        <taxon>Eukaryota</taxon>
        <taxon>Fungi</taxon>
        <taxon>Dikarya</taxon>
        <taxon>Ascomycota</taxon>
        <taxon>Pezizomycotina</taxon>
        <taxon>Eurotiomycetes</taxon>
        <taxon>Chaetothyriomycetidae</taxon>
        <taxon>Chaetothyriales</taxon>
        <taxon>Herpotrichiellaceae</taxon>
        <taxon>Fonsecaea</taxon>
    </lineage>
</organism>
<feature type="domain" description="N,N-dimethylformamidase beta subunit-like C-terminal" evidence="2">
    <location>
        <begin position="64"/>
        <end position="524"/>
    </location>
</feature>
<protein>
    <recommendedName>
        <fullName evidence="2">N,N-dimethylformamidase beta subunit-like C-terminal domain-containing protein</fullName>
    </recommendedName>
</protein>
<reference evidence="3 4" key="1">
    <citation type="submission" date="2015-01" db="EMBL/GenBank/DDBJ databases">
        <title>The Genome Sequence of Fonsecaea multimorphosa CBS 102226.</title>
        <authorList>
            <consortium name="The Broad Institute Genomics Platform"/>
            <person name="Cuomo C."/>
            <person name="de Hoog S."/>
            <person name="Gorbushina A."/>
            <person name="Stielow B."/>
            <person name="Teixiera M."/>
            <person name="Abouelleil A."/>
            <person name="Chapman S.B."/>
            <person name="Priest M."/>
            <person name="Young S.K."/>
            <person name="Wortman J."/>
            <person name="Nusbaum C."/>
            <person name="Birren B."/>
        </authorList>
    </citation>
    <scope>NUCLEOTIDE SEQUENCE [LARGE SCALE GENOMIC DNA]</scope>
    <source>
        <strain evidence="3 4">CBS 102226</strain>
    </source>
</reference>